<evidence type="ECO:0000259" key="1">
    <source>
        <dbReference type="SMART" id="SM00382"/>
    </source>
</evidence>
<comment type="caution">
    <text evidence="2">The sequence shown here is derived from an EMBL/GenBank/DDBJ whole genome shotgun (WGS) entry which is preliminary data.</text>
</comment>
<dbReference type="InterPro" id="IPR002611">
    <property type="entry name" value="IstB_ATP-bd"/>
</dbReference>
<dbReference type="CDD" id="cd00009">
    <property type="entry name" value="AAA"/>
    <property type="match status" value="1"/>
</dbReference>
<dbReference type="Pfam" id="PF01695">
    <property type="entry name" value="IstB_IS21"/>
    <property type="match status" value="1"/>
</dbReference>
<evidence type="ECO:0000313" key="3">
    <source>
        <dbReference type="Proteomes" id="UP001156102"/>
    </source>
</evidence>
<keyword evidence="3" id="KW-1185">Reference proteome</keyword>
<dbReference type="NCBIfam" id="NF006505">
    <property type="entry name" value="PRK08939.1"/>
    <property type="match status" value="1"/>
</dbReference>
<accession>A0AA41X580</accession>
<dbReference type="InterPro" id="IPR003593">
    <property type="entry name" value="AAA+_ATPase"/>
</dbReference>
<feature type="domain" description="AAA+ ATPase" evidence="1">
    <location>
        <begin position="159"/>
        <end position="296"/>
    </location>
</feature>
<gene>
    <name evidence="2" type="primary">dnaI</name>
    <name evidence="2" type="ORF">NK662_02520</name>
</gene>
<dbReference type="FunFam" id="3.40.50.300:FF:000880">
    <property type="entry name" value="Primosomal protein DnaI"/>
    <property type="match status" value="1"/>
</dbReference>
<organism evidence="2 3">
    <name type="scientific">Ectobacillus ponti</name>
    <dbReference type="NCBI Taxonomy" id="2961894"/>
    <lineage>
        <taxon>Bacteria</taxon>
        <taxon>Bacillati</taxon>
        <taxon>Bacillota</taxon>
        <taxon>Bacilli</taxon>
        <taxon>Bacillales</taxon>
        <taxon>Bacillaceae</taxon>
        <taxon>Ectobacillus</taxon>
    </lineage>
</organism>
<evidence type="ECO:0000313" key="2">
    <source>
        <dbReference type="EMBL" id="MCP8967413.1"/>
    </source>
</evidence>
<dbReference type="SUPFAM" id="SSF52540">
    <property type="entry name" value="P-loop containing nucleoside triphosphate hydrolases"/>
    <property type="match status" value="1"/>
</dbReference>
<dbReference type="SMART" id="SM00382">
    <property type="entry name" value="AAA"/>
    <property type="match status" value="1"/>
</dbReference>
<sequence length="310" mass="35541">MEHIGQALARLAQNQGFMKQYEEMKRQVMQHPYIQQFVRENEEVTTSMLERNLGTLYEYIGQSVECQGCESLEGCKNILPGYHPHLRVRGKAIDLQYERCPRKVMDDEKRQQESLIQSLYMPKEVASATMQEVLGFDHRRIGAVKAAADFLKEYEPGKRQKSLYLYGNFGVGKTYILGAVANGLAKKGVPSMLVYLPDFLREIKGSIGDNTMNSKIEKVKRVPVLMLDDIGAEGMSSFVRDDVLGSILQFRMLENLPTFFTSNLDFEELEDHFAFTQRGDEERAKARRIMERIKYLAVPVEVRGINHREG</sequence>
<dbReference type="InterPro" id="IPR027417">
    <property type="entry name" value="P-loop_NTPase"/>
</dbReference>
<dbReference type="Proteomes" id="UP001156102">
    <property type="component" value="Unassembled WGS sequence"/>
</dbReference>
<dbReference type="PANTHER" id="PTHR30050:SF8">
    <property type="entry name" value="PRIMOSOMAL PROTEIN DNAI"/>
    <property type="match status" value="1"/>
</dbReference>
<proteinExistence type="predicted"/>
<dbReference type="PANTHER" id="PTHR30050">
    <property type="entry name" value="CHROMOSOMAL REPLICATION INITIATOR PROTEIN DNAA"/>
    <property type="match status" value="1"/>
</dbReference>
<protein>
    <submittedName>
        <fullName evidence="2">Primosomal protein DnaI</fullName>
    </submittedName>
</protein>
<dbReference type="AlphaFoldDB" id="A0AA41X580"/>
<reference evidence="2" key="1">
    <citation type="submission" date="2022-07" db="EMBL/GenBank/DDBJ databases">
        <authorList>
            <person name="Li W.-J."/>
            <person name="Deng Q.-Q."/>
        </authorList>
    </citation>
    <scope>NUCLEOTIDE SEQUENCE</scope>
    <source>
        <strain evidence="2">SYSU M60031</strain>
    </source>
</reference>
<dbReference type="Gene3D" id="3.40.50.300">
    <property type="entry name" value="P-loop containing nucleotide triphosphate hydrolases"/>
    <property type="match status" value="1"/>
</dbReference>
<dbReference type="RefSeq" id="WP_254757020.1">
    <property type="nucleotide sequence ID" value="NZ_JANCLT010000001.1"/>
</dbReference>
<dbReference type="EMBL" id="JANCLT010000001">
    <property type="protein sequence ID" value="MCP8967413.1"/>
    <property type="molecule type" value="Genomic_DNA"/>
</dbReference>
<dbReference type="Pfam" id="PF07319">
    <property type="entry name" value="DnaI_N"/>
    <property type="match status" value="1"/>
</dbReference>
<dbReference type="GO" id="GO:0005524">
    <property type="term" value="F:ATP binding"/>
    <property type="evidence" value="ECO:0007669"/>
    <property type="project" value="InterPro"/>
</dbReference>
<dbReference type="GO" id="GO:0006260">
    <property type="term" value="P:DNA replication"/>
    <property type="evidence" value="ECO:0007669"/>
    <property type="project" value="TreeGrafter"/>
</dbReference>
<name>A0AA41X580_9BACI</name>
<dbReference type="InterPro" id="IPR009928">
    <property type="entry name" value="DnaI_N"/>
</dbReference>